<dbReference type="EMBL" id="CP044548">
    <property type="protein sequence ID" value="QGX08740.1"/>
    <property type="molecule type" value="Genomic_DNA"/>
</dbReference>
<dbReference type="PANTHER" id="PTHR43667">
    <property type="entry name" value="CYCLOPROPANE-FATTY-ACYL-PHOSPHOLIPID SYNTHASE"/>
    <property type="match status" value="1"/>
</dbReference>
<proteinExistence type="inferred from homology"/>
<dbReference type="CDD" id="cd02440">
    <property type="entry name" value="AdoMet_MTases"/>
    <property type="match status" value="1"/>
</dbReference>
<evidence type="ECO:0000256" key="4">
    <source>
        <dbReference type="ARBA" id="ARBA00022691"/>
    </source>
</evidence>
<dbReference type="GO" id="GO:0008610">
    <property type="term" value="P:lipid biosynthetic process"/>
    <property type="evidence" value="ECO:0007669"/>
    <property type="project" value="InterPro"/>
</dbReference>
<keyword evidence="5" id="KW-0443">Lipid metabolism</keyword>
<accession>A0A650GT41</accession>
<gene>
    <name evidence="8" type="ORF">EEW87_003705</name>
</gene>
<evidence type="ECO:0000256" key="2">
    <source>
        <dbReference type="ARBA" id="ARBA00022603"/>
    </source>
</evidence>
<reference evidence="8 9" key="1">
    <citation type="submission" date="2019-09" db="EMBL/GenBank/DDBJ databases">
        <title>Complete Genome Sequence of Janibacter melonis M714 with both human health impact and industrial applications.</title>
        <authorList>
            <person name="Jin M."/>
            <person name="Zhao Q.R."/>
        </authorList>
    </citation>
    <scope>NUCLEOTIDE SEQUENCE [LARGE SCALE GENOMIC DNA]</scope>
    <source>
        <strain evidence="8 9">M714</strain>
    </source>
</reference>
<dbReference type="SMART" id="SM00828">
    <property type="entry name" value="PKS_MT"/>
    <property type="match status" value="1"/>
</dbReference>
<feature type="domain" description="Polyketide synthase-like methyltransferase" evidence="7">
    <location>
        <begin position="153"/>
        <end position="398"/>
    </location>
</feature>
<evidence type="ECO:0000256" key="6">
    <source>
        <dbReference type="PIRSR" id="PIRSR003085-1"/>
    </source>
</evidence>
<evidence type="ECO:0000259" key="7">
    <source>
        <dbReference type="SMART" id="SM00828"/>
    </source>
</evidence>
<dbReference type="GO" id="GO:0032259">
    <property type="term" value="P:methylation"/>
    <property type="evidence" value="ECO:0007669"/>
    <property type="project" value="UniProtKB-KW"/>
</dbReference>
<keyword evidence="4" id="KW-0949">S-adenosyl-L-methionine</keyword>
<feature type="active site" evidence="6">
    <location>
        <position position="389"/>
    </location>
</feature>
<dbReference type="InterPro" id="IPR050723">
    <property type="entry name" value="CFA/CMAS"/>
</dbReference>
<dbReference type="AlphaFoldDB" id="A0A650GT41"/>
<evidence type="ECO:0000256" key="5">
    <source>
        <dbReference type="ARBA" id="ARBA00023098"/>
    </source>
</evidence>
<name>A0A650GT41_9MICO</name>
<organism evidence="8 9">
    <name type="scientific">Janibacter melonis</name>
    <dbReference type="NCBI Taxonomy" id="262209"/>
    <lineage>
        <taxon>Bacteria</taxon>
        <taxon>Bacillati</taxon>
        <taxon>Actinomycetota</taxon>
        <taxon>Actinomycetes</taxon>
        <taxon>Micrococcales</taxon>
        <taxon>Intrasporangiaceae</taxon>
        <taxon>Janibacter</taxon>
    </lineage>
</organism>
<dbReference type="Gene3D" id="3.40.50.150">
    <property type="entry name" value="Vaccinia Virus protein VP39"/>
    <property type="match status" value="1"/>
</dbReference>
<dbReference type="PANTHER" id="PTHR43667:SF1">
    <property type="entry name" value="CYCLOPROPANE-FATTY-ACYL-PHOSPHOLIPID SYNTHASE"/>
    <property type="match status" value="1"/>
</dbReference>
<dbReference type="GO" id="GO:0008168">
    <property type="term" value="F:methyltransferase activity"/>
    <property type="evidence" value="ECO:0007669"/>
    <property type="project" value="UniProtKB-KW"/>
</dbReference>
<dbReference type="KEGG" id="jme:EEW87_003705"/>
<dbReference type="Pfam" id="PF02353">
    <property type="entry name" value="CMAS"/>
    <property type="match status" value="1"/>
</dbReference>
<dbReference type="InterPro" id="IPR029063">
    <property type="entry name" value="SAM-dependent_MTases_sf"/>
</dbReference>
<dbReference type="PIRSF" id="PIRSF003085">
    <property type="entry name" value="CMAS"/>
    <property type="match status" value="1"/>
</dbReference>
<keyword evidence="2 8" id="KW-0489">Methyltransferase</keyword>
<evidence type="ECO:0000256" key="3">
    <source>
        <dbReference type="ARBA" id="ARBA00022679"/>
    </source>
</evidence>
<protein>
    <submittedName>
        <fullName evidence="8">Methyltransferase domain-containing protein</fullName>
    </submittedName>
</protein>
<comment type="similarity">
    <text evidence="1">Belongs to the CFA/CMAS family.</text>
</comment>
<evidence type="ECO:0000313" key="8">
    <source>
        <dbReference type="EMBL" id="QGX08740.1"/>
    </source>
</evidence>
<evidence type="ECO:0000313" key="9">
    <source>
        <dbReference type="Proteomes" id="UP000271708"/>
    </source>
</evidence>
<dbReference type="InterPro" id="IPR020803">
    <property type="entry name" value="MeTfrase_dom"/>
</dbReference>
<sequence length="425" mass="46924">MSVAEILQAFLPADAPLRVCAYDGSVFGSPDARLEIEVLSPRAVQHVVTAPGDLGLARAYLSGELRLGGVHPGAPHDLFAVLEHLRKEVARRPDARTLARVARSLGPSAVRRPPVPDLEAPPGWQRALHGLRRHTRARDLEVVSSHYDVSNRFYELVLGPSMTYTCAVYPDEGATLEQAQEHKYRLVHDKLALAPGDRLLDLGCGWGGMVRHAARRGVRALGVTLSAEQAAWAQREIEREGLGDLAEVRLQDYRDVPERDFDAVSSIGMTEHIGRDHYGEYFGEVRELLRPGGLFLNHCITRPVTSGPARAGRFIDRYVFPDGELSGGGTVLAAIQDAGLEVHHAENLRQHYARTLAGWCANLVEHWDECVAEVGEPKARLWGLYMGACQYGFETDVTELFHVLAQRPLAPRRPAPVPLRPWWGG</sequence>
<dbReference type="SUPFAM" id="SSF53335">
    <property type="entry name" value="S-adenosyl-L-methionine-dependent methyltransferases"/>
    <property type="match status" value="1"/>
</dbReference>
<keyword evidence="3 8" id="KW-0808">Transferase</keyword>
<evidence type="ECO:0000256" key="1">
    <source>
        <dbReference type="ARBA" id="ARBA00010815"/>
    </source>
</evidence>
<dbReference type="Proteomes" id="UP000271708">
    <property type="component" value="Chromosome"/>
</dbReference>
<dbReference type="InterPro" id="IPR003333">
    <property type="entry name" value="CMAS"/>
</dbReference>